<feature type="transmembrane region" description="Helical" evidence="1">
    <location>
        <begin position="24"/>
        <end position="44"/>
    </location>
</feature>
<dbReference type="Proteomes" id="UP000606786">
    <property type="component" value="Unassembled WGS sequence"/>
</dbReference>
<dbReference type="EMBL" id="CAJHJT010000034">
    <property type="protein sequence ID" value="CAD7005314.1"/>
    <property type="molecule type" value="Genomic_DNA"/>
</dbReference>
<reference evidence="2" key="1">
    <citation type="submission" date="2020-11" db="EMBL/GenBank/DDBJ databases">
        <authorList>
            <person name="Whitehead M."/>
        </authorList>
    </citation>
    <scope>NUCLEOTIDE SEQUENCE</scope>
    <source>
        <strain evidence="2">EGII</strain>
    </source>
</reference>
<name>A0A811V319_CERCA</name>
<keyword evidence="1" id="KW-0472">Membrane</keyword>
<keyword evidence="1" id="KW-1133">Transmembrane helix</keyword>
<gene>
    <name evidence="2" type="ORF">CCAP1982_LOCUS13675</name>
</gene>
<evidence type="ECO:0000256" key="1">
    <source>
        <dbReference type="SAM" id="Phobius"/>
    </source>
</evidence>
<dbReference type="AlphaFoldDB" id="A0A811V319"/>
<sequence length="100" mass="11191">MTTATAVQLCFSPNASPRLPRPRYLFLLSPVAVHVLLCVVWQLLPARLTFASHELLLNAINRPIARYKTDKSLKSVHVQEEMDSSLVNMSSEANSEETLI</sequence>
<keyword evidence="3" id="KW-1185">Reference proteome</keyword>
<evidence type="ECO:0000313" key="2">
    <source>
        <dbReference type="EMBL" id="CAD7005314.1"/>
    </source>
</evidence>
<protein>
    <submittedName>
        <fullName evidence="2">(Mediterranean fruit fly) hypothetical protein</fullName>
    </submittedName>
</protein>
<accession>A0A811V319</accession>
<keyword evidence="1" id="KW-0812">Transmembrane</keyword>
<organism evidence="2 3">
    <name type="scientific">Ceratitis capitata</name>
    <name type="common">Mediterranean fruit fly</name>
    <name type="synonym">Tephritis capitata</name>
    <dbReference type="NCBI Taxonomy" id="7213"/>
    <lineage>
        <taxon>Eukaryota</taxon>
        <taxon>Metazoa</taxon>
        <taxon>Ecdysozoa</taxon>
        <taxon>Arthropoda</taxon>
        <taxon>Hexapoda</taxon>
        <taxon>Insecta</taxon>
        <taxon>Pterygota</taxon>
        <taxon>Neoptera</taxon>
        <taxon>Endopterygota</taxon>
        <taxon>Diptera</taxon>
        <taxon>Brachycera</taxon>
        <taxon>Muscomorpha</taxon>
        <taxon>Tephritoidea</taxon>
        <taxon>Tephritidae</taxon>
        <taxon>Ceratitis</taxon>
        <taxon>Ceratitis</taxon>
    </lineage>
</organism>
<comment type="caution">
    <text evidence="2">The sequence shown here is derived from an EMBL/GenBank/DDBJ whole genome shotgun (WGS) entry which is preliminary data.</text>
</comment>
<proteinExistence type="predicted"/>
<evidence type="ECO:0000313" key="3">
    <source>
        <dbReference type="Proteomes" id="UP000606786"/>
    </source>
</evidence>